<evidence type="ECO:0000313" key="1">
    <source>
        <dbReference type="EMBL" id="MCX3267237.1"/>
    </source>
</evidence>
<dbReference type="AlphaFoldDB" id="A0A9X3IAT0"/>
<dbReference type="RefSeq" id="WP_010603532.1">
    <property type="nucleotide sequence ID" value="NZ_JAPJUH010000007.1"/>
</dbReference>
<dbReference type="Proteomes" id="UP001142592">
    <property type="component" value="Unassembled WGS sequence"/>
</dbReference>
<sequence length="125" mass="14413">MTLKGYVDMKYDNIQQLFDKYEDLSIEVEQAKRVVDASQLPDLSKTDSISAAEADEYLIAHIELERKEQHLESVSQEWAEIQELLVEKLCKVNTRVRVIDRRDGDELLISCLAGSILIEEKTENE</sequence>
<keyword evidence="2" id="KW-1185">Reference proteome</keyword>
<evidence type="ECO:0000313" key="2">
    <source>
        <dbReference type="Proteomes" id="UP001142592"/>
    </source>
</evidence>
<organism evidence="1 2">
    <name type="scientific">Pedobacter agri</name>
    <dbReference type="NCBI Taxonomy" id="454586"/>
    <lineage>
        <taxon>Bacteria</taxon>
        <taxon>Pseudomonadati</taxon>
        <taxon>Bacteroidota</taxon>
        <taxon>Sphingobacteriia</taxon>
        <taxon>Sphingobacteriales</taxon>
        <taxon>Sphingobacteriaceae</taxon>
        <taxon>Pedobacter</taxon>
    </lineage>
</organism>
<accession>A0A9X3IAT0</accession>
<gene>
    <name evidence="1" type="ORF">OQZ29_20920</name>
</gene>
<dbReference type="EMBL" id="JAPJUH010000007">
    <property type="protein sequence ID" value="MCX3267237.1"/>
    <property type="molecule type" value="Genomic_DNA"/>
</dbReference>
<reference evidence="1" key="1">
    <citation type="submission" date="2022-11" db="EMBL/GenBank/DDBJ databases">
        <authorList>
            <person name="Graham C."/>
            <person name="Newman J.D."/>
        </authorList>
    </citation>
    <scope>NUCLEOTIDE SEQUENCE</scope>
    <source>
        <strain evidence="1">DSM 19486</strain>
    </source>
</reference>
<name>A0A9X3IAT0_9SPHI</name>
<proteinExistence type="predicted"/>
<comment type="caution">
    <text evidence="1">The sequence shown here is derived from an EMBL/GenBank/DDBJ whole genome shotgun (WGS) entry which is preliminary data.</text>
</comment>
<protein>
    <submittedName>
        <fullName evidence="1">Uncharacterized protein</fullName>
    </submittedName>
</protein>